<sequence length="100" mass="11486">MHIDAGFLPGLFDRFRRRQATPSQPFQGFGAGDTGGDHQARQAHRQNKPLYFHHRRVSIVMFLVRLLLRGATCLGPAPRMVGAKLRQHWLGTNTHFKKIW</sequence>
<accession>A1WJ92</accession>
<protein>
    <submittedName>
        <fullName evidence="2">Uncharacterized protein</fullName>
    </submittedName>
</protein>
<dbReference type="AlphaFoldDB" id="A1WJ92"/>
<feature type="region of interest" description="Disordered" evidence="1">
    <location>
        <begin position="22"/>
        <end position="47"/>
    </location>
</feature>
<evidence type="ECO:0000313" key="3">
    <source>
        <dbReference type="Proteomes" id="UP000000374"/>
    </source>
</evidence>
<evidence type="ECO:0000313" key="2">
    <source>
        <dbReference type="EMBL" id="ABM57699.1"/>
    </source>
</evidence>
<dbReference type="EMBL" id="CP000542">
    <property type="protein sequence ID" value="ABM57699.1"/>
    <property type="molecule type" value="Genomic_DNA"/>
</dbReference>
<dbReference type="HOGENOM" id="CLU_2304856_0_0_4"/>
<dbReference type="KEGG" id="vei:Veis_1946"/>
<evidence type="ECO:0000256" key="1">
    <source>
        <dbReference type="SAM" id="MobiDB-lite"/>
    </source>
</evidence>
<gene>
    <name evidence="2" type="ordered locus">Veis_1946</name>
</gene>
<name>A1WJ92_VEREI</name>
<keyword evidence="3" id="KW-1185">Reference proteome</keyword>
<dbReference type="Proteomes" id="UP000000374">
    <property type="component" value="Chromosome"/>
</dbReference>
<dbReference type="STRING" id="391735.Veis_1946"/>
<reference evidence="3" key="1">
    <citation type="submission" date="2006-12" db="EMBL/GenBank/DDBJ databases">
        <title>Complete sequence of chromosome 1 of Verminephrobacter eiseniae EF01-2.</title>
        <authorList>
            <person name="Copeland A."/>
            <person name="Lucas S."/>
            <person name="Lapidus A."/>
            <person name="Barry K."/>
            <person name="Detter J.C."/>
            <person name="Glavina del Rio T."/>
            <person name="Dalin E."/>
            <person name="Tice H."/>
            <person name="Pitluck S."/>
            <person name="Chertkov O."/>
            <person name="Brettin T."/>
            <person name="Bruce D."/>
            <person name="Han C."/>
            <person name="Tapia R."/>
            <person name="Gilna P."/>
            <person name="Schmutz J."/>
            <person name="Larimer F."/>
            <person name="Land M."/>
            <person name="Hauser L."/>
            <person name="Kyrpides N."/>
            <person name="Kim E."/>
            <person name="Stahl D."/>
            <person name="Richardson P."/>
        </authorList>
    </citation>
    <scope>NUCLEOTIDE SEQUENCE [LARGE SCALE GENOMIC DNA]</scope>
    <source>
        <strain evidence="3">EF01-2</strain>
    </source>
</reference>
<organism evidence="2 3">
    <name type="scientific">Verminephrobacter eiseniae (strain EF01-2)</name>
    <dbReference type="NCBI Taxonomy" id="391735"/>
    <lineage>
        <taxon>Bacteria</taxon>
        <taxon>Pseudomonadati</taxon>
        <taxon>Pseudomonadota</taxon>
        <taxon>Betaproteobacteria</taxon>
        <taxon>Burkholderiales</taxon>
        <taxon>Comamonadaceae</taxon>
        <taxon>Verminephrobacter</taxon>
    </lineage>
</organism>
<proteinExistence type="predicted"/>